<feature type="domain" description="HPt" evidence="14">
    <location>
        <begin position="5"/>
        <end position="112"/>
    </location>
</feature>
<name>A0A2R5F631_9PROT</name>
<dbReference type="OrthoDB" id="9803176at2"/>
<dbReference type="GO" id="GO:0000155">
    <property type="term" value="F:phosphorelay sensor kinase activity"/>
    <property type="evidence" value="ECO:0007669"/>
    <property type="project" value="UniProtKB-ARBA"/>
</dbReference>
<keyword evidence="4 10" id="KW-0597">Phosphoprotein</keyword>
<dbReference type="Gene3D" id="1.20.120.160">
    <property type="entry name" value="HPT domain"/>
    <property type="match status" value="1"/>
</dbReference>
<sequence>MPEKESDFLERLKATFRVEAQEHLAQIYAGLTALEEPGDETLRAQWIETIFREAHSLKGAAASVGYPEIQNVCHQIESTFASLKRKESSLTPQILDQLHVSVDRIGTLLEAETGIPSASVSATESVSVDSVLPQNRPVEATAAPRVLSPTLRISAEKLDAVFLKAEEMLAAKLMAQHRKQELSALRIQVDAWNKTWSNLSGRYPGLQAEDHREPGWRELLQDHTAFMKQLLQDVARLDKAAELDLRALGRMTGDLLDDMKSALLMPFSVLLESFPKLVRDLARGQGKEIDFQMRGGELQVDRRILEEIKDALVHLLRNSVDHGIELPSLRTGKGKPKRGNISLVLSPLGGERVEICIQDDGGGVNVDQVKSAVSRLGLIDQALLEKMTDEQALDLLFLSGLTTSPVVTAVSGRGLGLAIVREKVEKLGGSLQVESRLDVGTRFRLQLPNTLANYRGILVNVGPHCFVLPTRHVQRSVRVPRTDVEFLEGMQTLRIDGDAVPIISLAVTLGLDTPAIDDDFVKAVVLGEGDKKIAFSVDAVLHEQEVLVKSLGKQLVRVPNIEAATILGSGKVVPILHVPDLLKSALHPMPVIQHKFQPAQSPPAAPKRVLVAEDSITARSVLQSLLEMGGYQVTTAVDGADAWEKLKGGHFDIVVTDVEMPHMDGIDLTERIRRDSRFAHIPVVLVTSLESQQDRQRGMTAGANAYIVKRSFEQSDLLGTIAQLVPLS</sequence>
<dbReference type="InterPro" id="IPR011006">
    <property type="entry name" value="CheY-like_superfamily"/>
</dbReference>
<dbReference type="CDD" id="cd00088">
    <property type="entry name" value="HPT"/>
    <property type="match status" value="1"/>
</dbReference>
<gene>
    <name evidence="15" type="primary">cheA</name>
    <name evidence="15" type="ORF">NMK_0596</name>
</gene>
<dbReference type="InterPro" id="IPR003594">
    <property type="entry name" value="HATPase_dom"/>
</dbReference>
<dbReference type="AlphaFoldDB" id="A0A2R5F631"/>
<dbReference type="SMART" id="SM00260">
    <property type="entry name" value="CheW"/>
    <property type="match status" value="1"/>
</dbReference>
<dbReference type="InterPro" id="IPR051315">
    <property type="entry name" value="Bact_Chemotaxis_CheA"/>
</dbReference>
<keyword evidence="16" id="KW-1185">Reference proteome</keyword>
<evidence type="ECO:0000313" key="15">
    <source>
        <dbReference type="EMBL" id="GBG13058.1"/>
    </source>
</evidence>
<organism evidence="15 16">
    <name type="scientific">Novimethylophilus kurashikiensis</name>
    <dbReference type="NCBI Taxonomy" id="1825523"/>
    <lineage>
        <taxon>Bacteria</taxon>
        <taxon>Pseudomonadati</taxon>
        <taxon>Pseudomonadota</taxon>
        <taxon>Betaproteobacteria</taxon>
        <taxon>Nitrosomonadales</taxon>
        <taxon>Methylophilaceae</taxon>
        <taxon>Novimethylophilus</taxon>
    </lineage>
</organism>
<evidence type="ECO:0000256" key="3">
    <source>
        <dbReference type="ARBA" id="ARBA00021495"/>
    </source>
</evidence>
<dbReference type="Gene3D" id="3.40.50.2300">
    <property type="match status" value="1"/>
</dbReference>
<evidence type="ECO:0000313" key="16">
    <source>
        <dbReference type="Proteomes" id="UP000245081"/>
    </source>
</evidence>
<evidence type="ECO:0000256" key="2">
    <source>
        <dbReference type="ARBA" id="ARBA00012438"/>
    </source>
</evidence>
<dbReference type="Gene3D" id="2.30.30.40">
    <property type="entry name" value="SH3 Domains"/>
    <property type="match status" value="1"/>
</dbReference>
<dbReference type="SUPFAM" id="SSF55874">
    <property type="entry name" value="ATPase domain of HSP90 chaperone/DNA topoisomerase II/histidine kinase"/>
    <property type="match status" value="1"/>
</dbReference>
<dbReference type="SUPFAM" id="SSF47226">
    <property type="entry name" value="Histidine-containing phosphotransfer domain, HPT domain"/>
    <property type="match status" value="1"/>
</dbReference>
<evidence type="ECO:0000256" key="10">
    <source>
        <dbReference type="PROSITE-ProRule" id="PRU00169"/>
    </source>
</evidence>
<keyword evidence="6 15" id="KW-0418">Kinase</keyword>
<evidence type="ECO:0000256" key="1">
    <source>
        <dbReference type="ARBA" id="ARBA00000085"/>
    </source>
</evidence>
<dbReference type="Pfam" id="PF01627">
    <property type="entry name" value="Hpt"/>
    <property type="match status" value="1"/>
</dbReference>
<evidence type="ECO:0000259" key="14">
    <source>
        <dbReference type="PROSITE" id="PS50894"/>
    </source>
</evidence>
<dbReference type="PROSITE" id="PS50894">
    <property type="entry name" value="HPT"/>
    <property type="match status" value="1"/>
</dbReference>
<dbReference type="PANTHER" id="PTHR43395">
    <property type="entry name" value="SENSOR HISTIDINE KINASE CHEA"/>
    <property type="match status" value="1"/>
</dbReference>
<dbReference type="Proteomes" id="UP000245081">
    <property type="component" value="Unassembled WGS sequence"/>
</dbReference>
<dbReference type="InterPro" id="IPR008207">
    <property type="entry name" value="Sig_transdc_His_kin_Hpt_dom"/>
</dbReference>
<dbReference type="InterPro" id="IPR002545">
    <property type="entry name" value="CheW-lke_dom"/>
</dbReference>
<feature type="domain" description="Histidine kinase" evidence="11">
    <location>
        <begin position="248"/>
        <end position="451"/>
    </location>
</feature>
<comment type="catalytic activity">
    <reaction evidence="1">
        <text>ATP + protein L-histidine = ADP + protein N-phospho-L-histidine.</text>
        <dbReference type="EC" id="2.7.13.3"/>
    </reaction>
</comment>
<dbReference type="InterPro" id="IPR036890">
    <property type="entry name" value="HATPase_C_sf"/>
</dbReference>
<dbReference type="GO" id="GO:0006935">
    <property type="term" value="P:chemotaxis"/>
    <property type="evidence" value="ECO:0007669"/>
    <property type="project" value="InterPro"/>
</dbReference>
<dbReference type="SUPFAM" id="SSF50341">
    <property type="entry name" value="CheW-like"/>
    <property type="match status" value="1"/>
</dbReference>
<dbReference type="SUPFAM" id="SSF52172">
    <property type="entry name" value="CheY-like"/>
    <property type="match status" value="1"/>
</dbReference>
<feature type="modified residue" description="4-aspartylphosphate" evidence="10">
    <location>
        <position position="657"/>
    </location>
</feature>
<dbReference type="PROSITE" id="PS50851">
    <property type="entry name" value="CHEW"/>
    <property type="match status" value="1"/>
</dbReference>
<comment type="function">
    <text evidence="8">Involved in the transmission of sensory signals from the chemoreceptors to the flagellar motors. CheA is autophosphorylated; it can transfer its phosphate group to either CheB or CheY.</text>
</comment>
<feature type="domain" description="Response regulatory" evidence="12">
    <location>
        <begin position="608"/>
        <end position="724"/>
    </location>
</feature>
<feature type="domain" description="CheW-like" evidence="13">
    <location>
        <begin position="453"/>
        <end position="587"/>
    </location>
</feature>
<dbReference type="PRINTS" id="PR00344">
    <property type="entry name" value="BCTRLSENSOR"/>
</dbReference>
<dbReference type="InterPro" id="IPR005467">
    <property type="entry name" value="His_kinase_dom"/>
</dbReference>
<dbReference type="SMART" id="SM00387">
    <property type="entry name" value="HATPase_c"/>
    <property type="match status" value="1"/>
</dbReference>
<keyword evidence="7" id="KW-0902">Two-component regulatory system</keyword>
<dbReference type="Pfam" id="PF02518">
    <property type="entry name" value="HATPase_c"/>
    <property type="match status" value="1"/>
</dbReference>
<evidence type="ECO:0000259" key="13">
    <source>
        <dbReference type="PROSITE" id="PS50851"/>
    </source>
</evidence>
<evidence type="ECO:0000256" key="4">
    <source>
        <dbReference type="ARBA" id="ARBA00022553"/>
    </source>
</evidence>
<dbReference type="InterPro" id="IPR004358">
    <property type="entry name" value="Sig_transdc_His_kin-like_C"/>
</dbReference>
<evidence type="ECO:0000256" key="9">
    <source>
        <dbReference type="PROSITE-ProRule" id="PRU00110"/>
    </source>
</evidence>
<dbReference type="SMART" id="SM00073">
    <property type="entry name" value="HPT"/>
    <property type="match status" value="1"/>
</dbReference>
<dbReference type="InterPro" id="IPR001789">
    <property type="entry name" value="Sig_transdc_resp-reg_receiver"/>
</dbReference>
<protein>
    <recommendedName>
        <fullName evidence="3">Chemotaxis protein CheA</fullName>
        <ecNumber evidence="2">2.7.13.3</ecNumber>
    </recommendedName>
</protein>
<dbReference type="RefSeq" id="WP_109014267.1">
    <property type="nucleotide sequence ID" value="NZ_BDOQ01000002.1"/>
</dbReference>
<dbReference type="EMBL" id="BDOQ01000002">
    <property type="protein sequence ID" value="GBG13058.1"/>
    <property type="molecule type" value="Genomic_DNA"/>
</dbReference>
<dbReference type="EC" id="2.7.13.3" evidence="2"/>
<dbReference type="FunFam" id="3.30.565.10:FF:000016">
    <property type="entry name" value="Chemotaxis protein CheA, putative"/>
    <property type="match status" value="1"/>
</dbReference>
<dbReference type="PANTHER" id="PTHR43395:SF1">
    <property type="entry name" value="CHEMOTAXIS PROTEIN CHEA"/>
    <property type="match status" value="1"/>
</dbReference>
<evidence type="ECO:0000259" key="12">
    <source>
        <dbReference type="PROSITE" id="PS50110"/>
    </source>
</evidence>
<reference evidence="15 16" key="1">
    <citation type="journal article" date="2018" name="Environ. Microbiol.">
        <title>Isolation and genomic characterization of Novimethylophilus kurashikiensis gen. nov. sp. nov., a new lanthanide-dependent methylotrophic species of Methylophilaceae.</title>
        <authorList>
            <person name="Lv H."/>
            <person name="Sahin N."/>
            <person name="Tani A."/>
        </authorList>
    </citation>
    <scope>NUCLEOTIDE SEQUENCE [LARGE SCALE GENOMIC DNA]</scope>
    <source>
        <strain evidence="15 16">La2-4</strain>
    </source>
</reference>
<evidence type="ECO:0000256" key="7">
    <source>
        <dbReference type="ARBA" id="ARBA00023012"/>
    </source>
</evidence>
<evidence type="ECO:0000256" key="6">
    <source>
        <dbReference type="ARBA" id="ARBA00022777"/>
    </source>
</evidence>
<dbReference type="Pfam" id="PF01584">
    <property type="entry name" value="CheW"/>
    <property type="match status" value="1"/>
</dbReference>
<evidence type="ECO:0000259" key="11">
    <source>
        <dbReference type="PROSITE" id="PS50109"/>
    </source>
</evidence>
<dbReference type="Gene3D" id="3.30.565.10">
    <property type="entry name" value="Histidine kinase-like ATPase, C-terminal domain"/>
    <property type="match status" value="1"/>
</dbReference>
<dbReference type="InterPro" id="IPR036061">
    <property type="entry name" value="CheW-like_dom_sf"/>
</dbReference>
<dbReference type="PROSITE" id="PS50109">
    <property type="entry name" value="HIS_KIN"/>
    <property type="match status" value="1"/>
</dbReference>
<keyword evidence="5 15" id="KW-0808">Transferase</keyword>
<comment type="caution">
    <text evidence="15">The sequence shown here is derived from an EMBL/GenBank/DDBJ whole genome shotgun (WGS) entry which is preliminary data.</text>
</comment>
<proteinExistence type="predicted"/>
<feature type="modified residue" description="Phosphohistidine" evidence="9">
    <location>
        <position position="55"/>
    </location>
</feature>
<evidence type="ECO:0000256" key="8">
    <source>
        <dbReference type="ARBA" id="ARBA00035100"/>
    </source>
</evidence>
<dbReference type="InterPro" id="IPR036641">
    <property type="entry name" value="HPT_dom_sf"/>
</dbReference>
<accession>A0A2R5F631</accession>
<dbReference type="Pfam" id="PF00072">
    <property type="entry name" value="Response_reg"/>
    <property type="match status" value="1"/>
</dbReference>
<evidence type="ECO:0000256" key="5">
    <source>
        <dbReference type="ARBA" id="ARBA00022679"/>
    </source>
</evidence>
<dbReference type="PROSITE" id="PS50110">
    <property type="entry name" value="RESPONSE_REGULATORY"/>
    <property type="match status" value="1"/>
</dbReference>
<dbReference type="SMART" id="SM00448">
    <property type="entry name" value="REC"/>
    <property type="match status" value="1"/>
</dbReference>